<dbReference type="InterPro" id="IPR013968">
    <property type="entry name" value="PKS_KR"/>
</dbReference>
<dbReference type="PANTHER" id="PTHR43775">
    <property type="entry name" value="FATTY ACID SYNTHASE"/>
    <property type="match status" value="1"/>
</dbReference>
<dbReference type="SMART" id="SM00822">
    <property type="entry name" value="PKS_KR"/>
    <property type="match status" value="1"/>
</dbReference>
<dbReference type="Gene3D" id="3.40.50.720">
    <property type="entry name" value="NAD(P)-binding Rossmann-like Domain"/>
    <property type="match status" value="1"/>
</dbReference>
<keyword evidence="6" id="KW-1185">Reference proteome</keyword>
<evidence type="ECO:0000256" key="3">
    <source>
        <dbReference type="SAM" id="MobiDB-lite"/>
    </source>
</evidence>
<sequence length="285" mass="29575">MAVQCDRRLLSVALAGDADTGLLVRELSRPAADGIAEARLEIGSYTVRAARLRPHRENMDRTGPGSEPLCRDGVLITGCLGARGLSAARILARQGATALTLMGRSDPGPAAREAIARLTANGTRVTVVKGDGTGPGACRVAVATTGEHAPLRSVLHLAGTAADRALDQLTEDDFEEVFAAKAFGTTQLAEALRGHDLDAFVLFSSASSVLGSAGQANYAAANGFLDGLVAALRATGVPATSINWGPWLPETEEASRPRTPSRGRSDRPGSGPSPTTRQRNCSVSR</sequence>
<dbReference type="PANTHER" id="PTHR43775:SF37">
    <property type="entry name" value="SI:DKEY-61P9.11"/>
    <property type="match status" value="1"/>
</dbReference>
<evidence type="ECO:0000256" key="1">
    <source>
        <dbReference type="ARBA" id="ARBA00022450"/>
    </source>
</evidence>
<keyword evidence="2" id="KW-0597">Phosphoprotein</keyword>
<reference evidence="6" key="1">
    <citation type="journal article" date="2019" name="Int. J. Syst. Evol. Microbiol.">
        <title>The Global Catalogue of Microorganisms (GCM) 10K type strain sequencing project: providing services to taxonomists for standard genome sequencing and annotation.</title>
        <authorList>
            <consortium name="The Broad Institute Genomics Platform"/>
            <consortium name="The Broad Institute Genome Sequencing Center for Infectious Disease"/>
            <person name="Wu L."/>
            <person name="Ma J."/>
        </authorList>
    </citation>
    <scope>NUCLEOTIDE SEQUENCE [LARGE SCALE GENOMIC DNA]</scope>
    <source>
        <strain evidence="6">JCM 12607</strain>
    </source>
</reference>
<keyword evidence="1" id="KW-0596">Phosphopantetheine</keyword>
<evidence type="ECO:0000256" key="2">
    <source>
        <dbReference type="ARBA" id="ARBA00022553"/>
    </source>
</evidence>
<gene>
    <name evidence="5" type="ORF">ACFQ2K_44155</name>
</gene>
<protein>
    <submittedName>
        <fullName evidence="5">Ketoreductase domain-containing protein</fullName>
    </submittedName>
</protein>
<dbReference type="InterPro" id="IPR036291">
    <property type="entry name" value="NAD(P)-bd_dom_sf"/>
</dbReference>
<dbReference type="EMBL" id="JBHTGL010000008">
    <property type="protein sequence ID" value="MFD0628585.1"/>
    <property type="molecule type" value="Genomic_DNA"/>
</dbReference>
<dbReference type="InterPro" id="IPR050091">
    <property type="entry name" value="PKS_NRPS_Biosynth_Enz"/>
</dbReference>
<evidence type="ECO:0000259" key="4">
    <source>
        <dbReference type="SMART" id="SM00822"/>
    </source>
</evidence>
<feature type="compositionally biased region" description="Polar residues" evidence="3">
    <location>
        <begin position="272"/>
        <end position="285"/>
    </location>
</feature>
<dbReference type="Pfam" id="PF08659">
    <property type="entry name" value="KR"/>
    <property type="match status" value="1"/>
</dbReference>
<feature type="region of interest" description="Disordered" evidence="3">
    <location>
        <begin position="242"/>
        <end position="285"/>
    </location>
</feature>
<evidence type="ECO:0000313" key="5">
    <source>
        <dbReference type="EMBL" id="MFD0628585.1"/>
    </source>
</evidence>
<feature type="domain" description="Ketoreductase" evidence="4">
    <location>
        <begin position="72"/>
        <end position="250"/>
    </location>
</feature>
<dbReference type="InterPro" id="IPR057326">
    <property type="entry name" value="KR_dom"/>
</dbReference>
<dbReference type="Proteomes" id="UP001596915">
    <property type="component" value="Unassembled WGS sequence"/>
</dbReference>
<organism evidence="5 6">
    <name type="scientific">Streptomyces sanglieri</name>
    <dbReference type="NCBI Taxonomy" id="193460"/>
    <lineage>
        <taxon>Bacteria</taxon>
        <taxon>Bacillati</taxon>
        <taxon>Actinomycetota</taxon>
        <taxon>Actinomycetes</taxon>
        <taxon>Kitasatosporales</taxon>
        <taxon>Streptomycetaceae</taxon>
        <taxon>Streptomyces</taxon>
    </lineage>
</organism>
<evidence type="ECO:0000313" key="6">
    <source>
        <dbReference type="Proteomes" id="UP001596915"/>
    </source>
</evidence>
<proteinExistence type="predicted"/>
<name>A0ABW2X443_9ACTN</name>
<comment type="caution">
    <text evidence="5">The sequence shown here is derived from an EMBL/GenBank/DDBJ whole genome shotgun (WGS) entry which is preliminary data.</text>
</comment>
<accession>A0ABW2X443</accession>
<dbReference type="SUPFAM" id="SSF51735">
    <property type="entry name" value="NAD(P)-binding Rossmann-fold domains"/>
    <property type="match status" value="1"/>
</dbReference>